<dbReference type="PANTHER" id="PTHR42648">
    <property type="entry name" value="TRANSPOSASE, PUTATIVE-RELATED"/>
    <property type="match status" value="1"/>
</dbReference>
<name>A0ABQ5BPE0_9ASTR</name>
<proteinExistence type="predicted"/>
<keyword evidence="3" id="KW-1185">Reference proteome</keyword>
<dbReference type="Pfam" id="PF13976">
    <property type="entry name" value="gag_pre-integrs"/>
    <property type="match status" value="1"/>
</dbReference>
<reference evidence="2" key="2">
    <citation type="submission" date="2022-01" db="EMBL/GenBank/DDBJ databases">
        <authorList>
            <person name="Yamashiro T."/>
            <person name="Shiraishi A."/>
            <person name="Satake H."/>
            <person name="Nakayama K."/>
        </authorList>
    </citation>
    <scope>NUCLEOTIDE SEQUENCE</scope>
</reference>
<dbReference type="PANTHER" id="PTHR42648:SF27">
    <property type="entry name" value="RNA-DIRECTED DNA POLYMERASE"/>
    <property type="match status" value="1"/>
</dbReference>
<evidence type="ECO:0000259" key="1">
    <source>
        <dbReference type="PROSITE" id="PS50994"/>
    </source>
</evidence>
<dbReference type="InterPro" id="IPR036397">
    <property type="entry name" value="RNaseH_sf"/>
</dbReference>
<organism evidence="2 3">
    <name type="scientific">Tanacetum coccineum</name>
    <dbReference type="NCBI Taxonomy" id="301880"/>
    <lineage>
        <taxon>Eukaryota</taxon>
        <taxon>Viridiplantae</taxon>
        <taxon>Streptophyta</taxon>
        <taxon>Embryophyta</taxon>
        <taxon>Tracheophyta</taxon>
        <taxon>Spermatophyta</taxon>
        <taxon>Magnoliopsida</taxon>
        <taxon>eudicotyledons</taxon>
        <taxon>Gunneridae</taxon>
        <taxon>Pentapetalae</taxon>
        <taxon>asterids</taxon>
        <taxon>campanulids</taxon>
        <taxon>Asterales</taxon>
        <taxon>Asteraceae</taxon>
        <taxon>Asteroideae</taxon>
        <taxon>Anthemideae</taxon>
        <taxon>Anthemidinae</taxon>
        <taxon>Tanacetum</taxon>
    </lineage>
</organism>
<comment type="caution">
    <text evidence="2">The sequence shown here is derived from an EMBL/GenBank/DDBJ whole genome shotgun (WGS) entry which is preliminary data.</text>
</comment>
<dbReference type="PROSITE" id="PS50994">
    <property type="entry name" value="INTEGRASE"/>
    <property type="match status" value="1"/>
</dbReference>
<dbReference type="EMBL" id="BQNB010013410">
    <property type="protein sequence ID" value="GJT15616.1"/>
    <property type="molecule type" value="Genomic_DNA"/>
</dbReference>
<evidence type="ECO:0000313" key="3">
    <source>
        <dbReference type="Proteomes" id="UP001151760"/>
    </source>
</evidence>
<accession>A0ABQ5BPE0</accession>
<dbReference type="Pfam" id="PF00665">
    <property type="entry name" value="rve"/>
    <property type="match status" value="1"/>
</dbReference>
<dbReference type="SUPFAM" id="SSF53098">
    <property type="entry name" value="Ribonuclease H-like"/>
    <property type="match status" value="1"/>
</dbReference>
<protein>
    <submittedName>
        <fullName evidence="2">Retrotransposon protein, putative, ty1-copia subclass</fullName>
    </submittedName>
</protein>
<feature type="domain" description="Integrase catalytic" evidence="1">
    <location>
        <begin position="990"/>
        <end position="1088"/>
    </location>
</feature>
<dbReference type="Proteomes" id="UP001151760">
    <property type="component" value="Unassembled WGS sequence"/>
</dbReference>
<dbReference type="InterPro" id="IPR039537">
    <property type="entry name" value="Retrotran_Ty1/copia-like"/>
</dbReference>
<sequence length="1088" mass="123580">MTTLKFPATYNMVAFLEKPTECAGFEEILDFLNANPIKYALTVNPTIYVSYAEGVDCLPNATIFEQLTLMGYEKLSQKLTFYKSFFSPQWKFMVHTITQCLSAKTTAWNKFSSIMAFVIICLATNQKFNFSKYIFDGMVGNVDNLAGKFLLYLRFVQVFVNQQLKYMPAHEEVYVAPFHTKKVFANMRRDNKGFSGKLTPLFAIMMVQQQADMGEADEAVRKERGDSLVRAATTASSLEVEQDIGNIVKTRSKATPNEFSSLGADSGGGPRCQETMACTFAQTRFEKVSKPSNESPFGGVNTPQSNEDIMQLKELMELYKGKEALRKEKEKNSGFKGLYKGRRITDINTDEGISLVDQTAENQGRFNDEEMFDASMLQGKEVFVEKAVPKKVVEVTNASKPVDAAATTTTTTAAKDLTIDEVTLAQVLAALKSLKPKAKGIMFHEQEEASTPTVSLKQPTHVLKDKGKAKLIKPELPKKKKEQIRIDKELAFKLQDEEEEERLSGEKAQQIDEANVALTEEWNDIQAKIEAHKLLVERLQVREQEELTIEERAKLFQQLLEKMIKFFAAKRADEKRNRPPTRAQQRTIMCTYLKNMEGWKPKSLKNKSFDEIKELFDKAIKWVNTFVDYRTEMVEESSKKAIAEESSLKREDTEMEQEMTTSVGNNSVFRSFFEKQKLTGPNFIDWYRQLRLVLSTEDKENYLEHPIPAAPVAQPGQQVPPKALAAHAAWVKGQKEVDVLMLLTMDLDIQRNLAHLGAYDMLQELKAMFSKQAEQELLFVQNFNMHGMGKTVNELHAMLKLHEEMLPKKDVNHALHAIRAGRGIHGSKKLKPGALSLYVGDGHRAAVEEIETYHLELPSGLVIVLNNCHYAPSITRGVISVLRLFDDGFINRFDDNNVISVSKNNLVYFMAVPRDGIFEIDMSCSNTNDSSMYAITNKRAKINLDSSLLWHCRLGHISKKRIEKLQHDGLLNSIDIESLGKCVSCLSGKMARKPYSHQVERAKDLLGLIHTDVCGPFRIVSRQGASYFVTFTDDFSRYGYVYLLKHKHEVFETFKVFQKEVENQLGKTIKSLRSDRGGEYMSHEFWII</sequence>
<gene>
    <name evidence="2" type="ORF">Tco_0874322</name>
</gene>
<dbReference type="InterPro" id="IPR025724">
    <property type="entry name" value="GAG-pre-integrase_dom"/>
</dbReference>
<evidence type="ECO:0000313" key="2">
    <source>
        <dbReference type="EMBL" id="GJT15616.1"/>
    </source>
</evidence>
<reference evidence="2" key="1">
    <citation type="journal article" date="2022" name="Int. J. Mol. Sci.">
        <title>Draft Genome of Tanacetum Coccineum: Genomic Comparison of Closely Related Tanacetum-Family Plants.</title>
        <authorList>
            <person name="Yamashiro T."/>
            <person name="Shiraishi A."/>
            <person name="Nakayama K."/>
            <person name="Satake H."/>
        </authorList>
    </citation>
    <scope>NUCLEOTIDE SEQUENCE</scope>
</reference>
<dbReference type="Gene3D" id="3.30.420.10">
    <property type="entry name" value="Ribonuclease H-like superfamily/Ribonuclease H"/>
    <property type="match status" value="1"/>
</dbReference>
<dbReference type="InterPro" id="IPR001584">
    <property type="entry name" value="Integrase_cat-core"/>
</dbReference>
<dbReference type="InterPro" id="IPR012337">
    <property type="entry name" value="RNaseH-like_sf"/>
</dbReference>